<dbReference type="GO" id="GO:0000110">
    <property type="term" value="C:nucleotide-excision repair factor 1 complex"/>
    <property type="evidence" value="ECO:0007669"/>
    <property type="project" value="TreeGrafter"/>
</dbReference>
<dbReference type="FunFam" id="3.40.50.10130:FF:000002">
    <property type="entry name" value="DNA repair endonuclease XPF"/>
    <property type="match status" value="1"/>
</dbReference>
<organism evidence="12 13">
    <name type="scientific">Coprinellus micaceus</name>
    <name type="common">Glistening ink-cap mushroom</name>
    <name type="synonym">Coprinus micaceus</name>
    <dbReference type="NCBI Taxonomy" id="71717"/>
    <lineage>
        <taxon>Eukaryota</taxon>
        <taxon>Fungi</taxon>
        <taxon>Dikarya</taxon>
        <taxon>Basidiomycota</taxon>
        <taxon>Agaricomycotina</taxon>
        <taxon>Agaricomycetes</taxon>
        <taxon>Agaricomycetidae</taxon>
        <taxon>Agaricales</taxon>
        <taxon>Agaricineae</taxon>
        <taxon>Psathyrellaceae</taxon>
        <taxon>Coprinellus</taxon>
    </lineage>
</organism>
<keyword evidence="5" id="KW-0227">DNA damage</keyword>
<dbReference type="InterPro" id="IPR010994">
    <property type="entry name" value="RuvA_2-like"/>
</dbReference>
<reference evidence="12 13" key="1">
    <citation type="journal article" date="2019" name="Nat. Ecol. Evol.">
        <title>Megaphylogeny resolves global patterns of mushroom evolution.</title>
        <authorList>
            <person name="Varga T."/>
            <person name="Krizsan K."/>
            <person name="Foldi C."/>
            <person name="Dima B."/>
            <person name="Sanchez-Garcia M."/>
            <person name="Sanchez-Ramirez S."/>
            <person name="Szollosi G.J."/>
            <person name="Szarkandi J.G."/>
            <person name="Papp V."/>
            <person name="Albert L."/>
            <person name="Andreopoulos W."/>
            <person name="Angelini C."/>
            <person name="Antonin V."/>
            <person name="Barry K.W."/>
            <person name="Bougher N.L."/>
            <person name="Buchanan P."/>
            <person name="Buyck B."/>
            <person name="Bense V."/>
            <person name="Catcheside P."/>
            <person name="Chovatia M."/>
            <person name="Cooper J."/>
            <person name="Damon W."/>
            <person name="Desjardin D."/>
            <person name="Finy P."/>
            <person name="Geml J."/>
            <person name="Haridas S."/>
            <person name="Hughes K."/>
            <person name="Justo A."/>
            <person name="Karasinski D."/>
            <person name="Kautmanova I."/>
            <person name="Kiss B."/>
            <person name="Kocsube S."/>
            <person name="Kotiranta H."/>
            <person name="LaButti K.M."/>
            <person name="Lechner B.E."/>
            <person name="Liimatainen K."/>
            <person name="Lipzen A."/>
            <person name="Lukacs Z."/>
            <person name="Mihaltcheva S."/>
            <person name="Morgado L.N."/>
            <person name="Niskanen T."/>
            <person name="Noordeloos M.E."/>
            <person name="Ohm R.A."/>
            <person name="Ortiz-Santana B."/>
            <person name="Ovrebo C."/>
            <person name="Racz N."/>
            <person name="Riley R."/>
            <person name="Savchenko A."/>
            <person name="Shiryaev A."/>
            <person name="Soop K."/>
            <person name="Spirin V."/>
            <person name="Szebenyi C."/>
            <person name="Tomsovsky M."/>
            <person name="Tulloss R.E."/>
            <person name="Uehling J."/>
            <person name="Grigoriev I.V."/>
            <person name="Vagvolgyi C."/>
            <person name="Papp T."/>
            <person name="Martin F.M."/>
            <person name="Miettinen O."/>
            <person name="Hibbett D.S."/>
            <person name="Nagy L.G."/>
        </authorList>
    </citation>
    <scope>NUCLEOTIDE SEQUENCE [LARGE SCALE GENOMIC DNA]</scope>
    <source>
        <strain evidence="12 13">FP101781</strain>
    </source>
</reference>
<evidence type="ECO:0000256" key="1">
    <source>
        <dbReference type="ARBA" id="ARBA00004123"/>
    </source>
</evidence>
<name>A0A4Y7SKP8_COPMI</name>
<evidence type="ECO:0000256" key="8">
    <source>
        <dbReference type="ARBA" id="ARBA00023204"/>
    </source>
</evidence>
<sequence>MSTLLPFHKAILEEIHDPATSDLLVLARGLGLRRVVCSLLQIYDSPKSLVLLVNATTEEETAIGEELSIHGITALYKGGGLIMVTSRILVVDMLTGDIPIKLISGILVLNAEKVTPLVLESFVIRLLREKNTNAFVKAFTDQPEHITSGLSPLKNIMKELRIRRVHIYPRFHETIKKSLERRKADVVELSQGMTESMADIHHAIIQCMTATLAELKRSNTSLDLDDLTVENAYFKSFSVIVRKQLDPTKQLVSDLATLRNLLYYLLTYDAFEFNGYLDNLIESNTVTASGGAKVNQSPWTMTDAAHVIFDTGRRRCFTLSSTSKTLPTVIDVDEDEDAWEALNEAQGIQVDAKGKSVASRPGWLPSTVDPVLEELPKWELLTDVLQEIEEETVRIESMKKPPPILGSNTVLIMASSTRTCNLIKDFLATYDPNGKKGAKGRTMMMRRLRLYLWWKGKLVERKEQGRGSFAMPSGSSIRDAKKQSETDISEALQKKDREKAERNKSRRRMRGGAPASSDSRPTQPTPEANSGKVEEAVLAEFFATQATAESGLTPFDIANVNSAALDFGSQLLESEFNDHYGLVAPEETVLIRAYSDDSDDRILAELQPRFIVMYEPNMEFIRRIEVYRSSHPGLGVRVYHMVYGNSCEEHQYLAGIRKEKDSFERLIKERGSMLLPIIEEKREGAGYSEDTVKTISSRYAGGRRELNTEPSKVIVDLREFRSSLPSLLHAANNLVVPATLTVGDYIVTPDICVERKSIPDLMSSFNSGRLYTQCEIMSVHYKHPVLLIEFEEDKAFSLDTIGEMKSYAKPTGKYPPKKKPGEQAQGNSPAYSSIALQSKIVLLTLSFPRLRIIWSSSPFATAEIFNDLKRNNPEPDHIKAVATGADDDPDVGAGVNTSAEELLRCLPGITPKNVKYVMSKVRNLRELCEMDVMGLQDLLGVEPGKACWEFIHKGEGK</sequence>
<evidence type="ECO:0000256" key="3">
    <source>
        <dbReference type="ARBA" id="ARBA00022722"/>
    </source>
</evidence>
<dbReference type="SUPFAM" id="SSF47781">
    <property type="entry name" value="RuvA domain 2-like"/>
    <property type="match status" value="1"/>
</dbReference>
<evidence type="ECO:0000256" key="9">
    <source>
        <dbReference type="ARBA" id="ARBA00023242"/>
    </source>
</evidence>
<proteinExistence type="inferred from homology"/>
<dbReference type="SUPFAM" id="SSF52980">
    <property type="entry name" value="Restriction endonuclease-like"/>
    <property type="match status" value="1"/>
</dbReference>
<comment type="caution">
    <text evidence="12">The sequence shown here is derived from an EMBL/GenBank/DDBJ whole genome shotgun (WGS) entry which is preliminary data.</text>
</comment>
<feature type="region of interest" description="Disordered" evidence="10">
    <location>
        <begin position="809"/>
        <end position="828"/>
    </location>
</feature>
<keyword evidence="7" id="KW-0238">DNA-binding</keyword>
<evidence type="ECO:0000256" key="7">
    <source>
        <dbReference type="ARBA" id="ARBA00023125"/>
    </source>
</evidence>
<dbReference type="PANTHER" id="PTHR10150:SF0">
    <property type="entry name" value="DNA REPAIR ENDONUCLEASE XPF"/>
    <property type="match status" value="1"/>
</dbReference>
<evidence type="ECO:0000256" key="6">
    <source>
        <dbReference type="ARBA" id="ARBA00022801"/>
    </source>
</evidence>
<dbReference type="AlphaFoldDB" id="A0A4Y7SKP8"/>
<keyword evidence="13" id="KW-1185">Reference proteome</keyword>
<dbReference type="Proteomes" id="UP000298030">
    <property type="component" value="Unassembled WGS sequence"/>
</dbReference>
<feature type="domain" description="ERCC4" evidence="11">
    <location>
        <begin position="712"/>
        <end position="792"/>
    </location>
</feature>
<evidence type="ECO:0000256" key="4">
    <source>
        <dbReference type="ARBA" id="ARBA00022759"/>
    </source>
</evidence>
<keyword evidence="4" id="KW-0255">Endonuclease</keyword>
<dbReference type="GO" id="GO:0000014">
    <property type="term" value="F:single-stranded DNA endodeoxyribonuclease activity"/>
    <property type="evidence" value="ECO:0007669"/>
    <property type="project" value="TreeGrafter"/>
</dbReference>
<dbReference type="GO" id="GO:0000712">
    <property type="term" value="P:resolution of meiotic recombination intermediates"/>
    <property type="evidence" value="ECO:0007669"/>
    <property type="project" value="TreeGrafter"/>
</dbReference>
<accession>A0A4Y7SKP8</accession>
<evidence type="ECO:0000313" key="12">
    <source>
        <dbReference type="EMBL" id="TEB22416.1"/>
    </source>
</evidence>
<dbReference type="GO" id="GO:0000724">
    <property type="term" value="P:double-strand break repair via homologous recombination"/>
    <property type="evidence" value="ECO:0007669"/>
    <property type="project" value="TreeGrafter"/>
</dbReference>
<keyword evidence="8" id="KW-0234">DNA repair</keyword>
<protein>
    <recommendedName>
        <fullName evidence="11">ERCC4 domain-containing protein</fullName>
    </recommendedName>
</protein>
<dbReference type="OrthoDB" id="361020at2759"/>
<dbReference type="EMBL" id="QPFP01000092">
    <property type="protein sequence ID" value="TEB22416.1"/>
    <property type="molecule type" value="Genomic_DNA"/>
</dbReference>
<keyword evidence="3" id="KW-0540">Nuclease</keyword>
<dbReference type="Pfam" id="PF02732">
    <property type="entry name" value="ERCC4"/>
    <property type="match status" value="1"/>
</dbReference>
<dbReference type="CDD" id="cd20078">
    <property type="entry name" value="XPF_nuclease_XPF_euk"/>
    <property type="match status" value="1"/>
</dbReference>
<dbReference type="Gene3D" id="1.10.150.20">
    <property type="entry name" value="5' to 3' exonuclease, C-terminal subdomain"/>
    <property type="match status" value="1"/>
</dbReference>
<dbReference type="InterPro" id="IPR011335">
    <property type="entry name" value="Restrct_endonuc-II-like"/>
</dbReference>
<evidence type="ECO:0000256" key="2">
    <source>
        <dbReference type="ARBA" id="ARBA00010015"/>
    </source>
</evidence>
<dbReference type="InterPro" id="IPR047520">
    <property type="entry name" value="XPF_nuclease"/>
</dbReference>
<feature type="region of interest" description="Disordered" evidence="10">
    <location>
        <begin position="465"/>
        <end position="531"/>
    </location>
</feature>
<keyword evidence="6" id="KW-0378">Hydrolase</keyword>
<comment type="subcellular location">
    <subcellularLocation>
        <location evidence="1">Nucleus</location>
    </subcellularLocation>
</comment>
<evidence type="ECO:0000259" key="11">
    <source>
        <dbReference type="SMART" id="SM00891"/>
    </source>
</evidence>
<dbReference type="Gene3D" id="3.40.50.10130">
    <property type="match status" value="1"/>
</dbReference>
<evidence type="ECO:0000313" key="13">
    <source>
        <dbReference type="Proteomes" id="UP000298030"/>
    </source>
</evidence>
<feature type="compositionally biased region" description="Basic and acidic residues" evidence="10">
    <location>
        <begin position="492"/>
        <end position="503"/>
    </location>
</feature>
<dbReference type="PANTHER" id="PTHR10150">
    <property type="entry name" value="DNA REPAIR ENDONUCLEASE XPF"/>
    <property type="match status" value="1"/>
</dbReference>
<evidence type="ECO:0000256" key="10">
    <source>
        <dbReference type="SAM" id="MobiDB-lite"/>
    </source>
</evidence>
<dbReference type="STRING" id="71717.A0A4Y7SKP8"/>
<dbReference type="GO" id="GO:1901255">
    <property type="term" value="P:nucleotide-excision repair involved in interstrand cross-link repair"/>
    <property type="evidence" value="ECO:0007669"/>
    <property type="project" value="TreeGrafter"/>
</dbReference>
<dbReference type="GO" id="GO:0003684">
    <property type="term" value="F:damaged DNA binding"/>
    <property type="evidence" value="ECO:0007669"/>
    <property type="project" value="TreeGrafter"/>
</dbReference>
<keyword evidence="9" id="KW-0539">Nucleus</keyword>
<feature type="compositionally biased region" description="Polar residues" evidence="10">
    <location>
        <begin position="516"/>
        <end position="528"/>
    </location>
</feature>
<dbReference type="GO" id="GO:0003697">
    <property type="term" value="F:single-stranded DNA binding"/>
    <property type="evidence" value="ECO:0007669"/>
    <property type="project" value="TreeGrafter"/>
</dbReference>
<evidence type="ECO:0000256" key="5">
    <source>
        <dbReference type="ARBA" id="ARBA00022763"/>
    </source>
</evidence>
<gene>
    <name evidence="12" type="ORF">FA13DRAFT_1741069</name>
</gene>
<dbReference type="InterPro" id="IPR006166">
    <property type="entry name" value="ERCC4_domain"/>
</dbReference>
<dbReference type="SMART" id="SM00891">
    <property type="entry name" value="ERCC4"/>
    <property type="match status" value="1"/>
</dbReference>
<comment type="similarity">
    <text evidence="2">Belongs to the XPF family.</text>
</comment>